<dbReference type="FunFam" id="3.40.50.1000:FF:000020">
    <property type="entry name" value="Probable cation-transporting P-type ATPase"/>
    <property type="match status" value="1"/>
</dbReference>
<evidence type="ECO:0000256" key="7">
    <source>
        <dbReference type="ARBA" id="ARBA00022741"/>
    </source>
</evidence>
<dbReference type="GO" id="GO:0016887">
    <property type="term" value="F:ATP hydrolysis activity"/>
    <property type="evidence" value="ECO:0007669"/>
    <property type="project" value="InterPro"/>
</dbReference>
<evidence type="ECO:0000256" key="3">
    <source>
        <dbReference type="ARBA" id="ARBA00022448"/>
    </source>
</evidence>
<keyword evidence="8 14" id="KW-0067">ATP-binding</keyword>
<dbReference type="GO" id="GO:0046872">
    <property type="term" value="F:metal ion binding"/>
    <property type="evidence" value="ECO:0007669"/>
    <property type="project" value="UniProtKB-KW"/>
</dbReference>
<evidence type="ECO:0000256" key="12">
    <source>
        <dbReference type="ARBA" id="ARBA00023065"/>
    </source>
</evidence>
<dbReference type="SUPFAM" id="SSF55008">
    <property type="entry name" value="HMA, heavy metal-associated domain"/>
    <property type="match status" value="1"/>
</dbReference>
<keyword evidence="9" id="KW-0460">Magnesium</keyword>
<dbReference type="InterPro" id="IPR023214">
    <property type="entry name" value="HAD_sf"/>
</dbReference>
<feature type="domain" description="P-type ATPase A" evidence="15">
    <location>
        <begin position="272"/>
        <end position="373"/>
    </location>
</feature>
<dbReference type="InterPro" id="IPR036163">
    <property type="entry name" value="HMA_dom_sf"/>
</dbReference>
<protein>
    <submittedName>
        <fullName evidence="17">Heavy metal translocating P-type ATPase</fullName>
    </submittedName>
</protein>
<evidence type="ECO:0000256" key="6">
    <source>
        <dbReference type="ARBA" id="ARBA00022723"/>
    </source>
</evidence>
<feature type="transmembrane region" description="Helical" evidence="14">
    <location>
        <begin position="737"/>
        <end position="756"/>
    </location>
</feature>
<dbReference type="Gene3D" id="3.40.1110.10">
    <property type="entry name" value="Calcium-transporting ATPase, cytoplasmic domain N"/>
    <property type="match status" value="1"/>
</dbReference>
<dbReference type="GO" id="GO:0019829">
    <property type="term" value="F:ATPase-coupled monoatomic cation transmembrane transporter activity"/>
    <property type="evidence" value="ECO:0007669"/>
    <property type="project" value="InterPro"/>
</dbReference>
<sequence>MREQTIPVEIDGNGAHCADLLLDTLMQHKGIDAIELDADRRALRIRYDPDVISLATVERLADRIGVQIGERYQRCVFAMNGVSCRGCGSVIERRLHGRNDIIWTSANPASRRLAVEYAGTRERLSEITRTIEDAGVRVRGQVAPPAPTRQKEEDEESWWDRYHLVVATVATLIFLASGWLLGRLGLISHEVQIGFYVLTYIAGGFYATRQAISSLLQRHVDIDLLMVTAAIGAATIGGWVEGGILLFLFSLGNTLEHYALGRTHRAIRALMELSPEDALVVRDGQEQRIPVDELVIGDTVIVKPSERIPADGKVISGESAVDQSPITGESIPVGKGPGDQVFAGTINGHGLLRVRVERLAQESTLAKIIRIVEEARSQKSRTQRFTDAFEGIYAIGVIVASALAVIIPVVFLGRDFHDMFYRAMTLLVVASPCALVISTPASILSALANGARQGILFKGAVHLENVGAVDTVAFDKTGTLTIGRPRVTDVITCEGVDEREMLMLAAAVERLSEHPLGLAVVQYAEELDIPSLDDQEITGLQSVPGRGVRAVVRGQTLRIGNEALLESEGVTLPDDLRRQGDALREQGKTLMFIASDRALGVIAVADVIRPVVPAVIEDLHRLGVKRTIILTGDNERAARAIARQVGIDEWRAGLLPEEKLTVIREMQRNGEMVVMVGDGVNDAPALATADIGIAMGNAGTDVALETSDIVLMADDLTKLPYAIELSRRARRVIRQNLTFALTVIVVLVIATLMGRVPLPLGVVGHEGSTIIVVLNGLRLLRFRKPALHAPAVRTAPVPAD</sequence>
<dbReference type="InParanoid" id="D1C757"/>
<dbReference type="NCBIfam" id="TIGR01511">
    <property type="entry name" value="ATPase-IB1_Cu"/>
    <property type="match status" value="1"/>
</dbReference>
<dbReference type="InterPro" id="IPR044492">
    <property type="entry name" value="P_typ_ATPase_HD_dom"/>
</dbReference>
<evidence type="ECO:0000256" key="13">
    <source>
        <dbReference type="ARBA" id="ARBA00023136"/>
    </source>
</evidence>
<organism evidence="17 18">
    <name type="scientific">Sphaerobacter thermophilus (strain ATCC 49802 / DSM 20745 / KCCM 41009 / NCIMB 13125 / S 6022)</name>
    <dbReference type="NCBI Taxonomy" id="479434"/>
    <lineage>
        <taxon>Bacteria</taxon>
        <taxon>Pseudomonadati</taxon>
        <taxon>Thermomicrobiota</taxon>
        <taxon>Thermomicrobia</taxon>
        <taxon>Sphaerobacterales</taxon>
        <taxon>Sphaerobacterineae</taxon>
        <taxon>Sphaerobacteraceae</taxon>
        <taxon>Sphaerobacter</taxon>
    </lineage>
</organism>
<evidence type="ECO:0000256" key="1">
    <source>
        <dbReference type="ARBA" id="ARBA00004651"/>
    </source>
</evidence>
<keyword evidence="11 14" id="KW-1133">Transmembrane helix</keyword>
<dbReference type="NCBIfam" id="TIGR01512">
    <property type="entry name" value="ATPase-IB2_Cd"/>
    <property type="match status" value="1"/>
</dbReference>
<dbReference type="Proteomes" id="UP000002027">
    <property type="component" value="Chromosome 1"/>
</dbReference>
<evidence type="ECO:0000259" key="15">
    <source>
        <dbReference type="Pfam" id="PF00122"/>
    </source>
</evidence>
<comment type="similarity">
    <text evidence="2 14">Belongs to the cation transport ATPase (P-type) (TC 3.A.3) family. Type IB subfamily.</text>
</comment>
<evidence type="ECO:0000256" key="14">
    <source>
        <dbReference type="RuleBase" id="RU362081"/>
    </source>
</evidence>
<dbReference type="NCBIfam" id="TIGR01494">
    <property type="entry name" value="ATPase_P-type"/>
    <property type="match status" value="1"/>
</dbReference>
<dbReference type="InterPro" id="IPR008250">
    <property type="entry name" value="ATPase_P-typ_transduc_dom_A_sf"/>
</dbReference>
<dbReference type="STRING" id="479434.Sthe_2282"/>
<keyword evidence="4 14" id="KW-1003">Cell membrane</keyword>
<dbReference type="PANTHER" id="PTHR43079:SF1">
    <property type="entry name" value="CADMIUM_ZINC-TRANSPORTING ATPASE HMA1, CHLOROPLASTIC-RELATED"/>
    <property type="match status" value="1"/>
</dbReference>
<comment type="subcellular location">
    <subcellularLocation>
        <location evidence="1">Cell membrane</location>
        <topology evidence="1">Multi-pass membrane protein</topology>
    </subcellularLocation>
</comment>
<dbReference type="Gene3D" id="3.30.70.100">
    <property type="match status" value="2"/>
</dbReference>
<dbReference type="SFLD" id="SFLDF00027">
    <property type="entry name" value="p-type_atpase"/>
    <property type="match status" value="1"/>
</dbReference>
<evidence type="ECO:0000256" key="2">
    <source>
        <dbReference type="ARBA" id="ARBA00006024"/>
    </source>
</evidence>
<keyword evidence="12" id="KW-0406">Ion transport</keyword>
<dbReference type="KEGG" id="sti:Sthe_2282"/>
<keyword evidence="13 14" id="KW-0472">Membrane</keyword>
<dbReference type="CDD" id="cd07551">
    <property type="entry name" value="P-type_ATPase_HM_ZosA_PfeT-like"/>
    <property type="match status" value="1"/>
</dbReference>
<accession>D1C757</accession>
<gene>
    <name evidence="17" type="ordered locus">Sthe_2282</name>
</gene>
<dbReference type="Pfam" id="PF00403">
    <property type="entry name" value="HMA"/>
    <property type="match status" value="1"/>
</dbReference>
<dbReference type="SUPFAM" id="SSF81653">
    <property type="entry name" value="Calcium ATPase, transduction domain A"/>
    <property type="match status" value="1"/>
</dbReference>
<feature type="transmembrane region" description="Helical" evidence="14">
    <location>
        <begin position="193"/>
        <end position="212"/>
    </location>
</feature>
<dbReference type="AlphaFoldDB" id="D1C757"/>
<dbReference type="PRINTS" id="PR00941">
    <property type="entry name" value="CDATPASE"/>
</dbReference>
<dbReference type="FunCoup" id="D1C757">
    <property type="interactions" value="41"/>
</dbReference>
<dbReference type="InterPro" id="IPR023299">
    <property type="entry name" value="ATPase_P-typ_cyto_dom_N"/>
</dbReference>
<dbReference type="InterPro" id="IPR001757">
    <property type="entry name" value="P_typ_ATPase"/>
</dbReference>
<dbReference type="SFLD" id="SFLDS00003">
    <property type="entry name" value="Haloacid_Dehalogenase"/>
    <property type="match status" value="1"/>
</dbReference>
<dbReference type="HOGENOM" id="CLU_001771_6_4_0"/>
<dbReference type="EMBL" id="CP001823">
    <property type="protein sequence ID" value="ACZ39703.1"/>
    <property type="molecule type" value="Genomic_DNA"/>
</dbReference>
<dbReference type="InterPro" id="IPR018303">
    <property type="entry name" value="ATPase_P-typ_P_site"/>
</dbReference>
<proteinExistence type="inferred from homology"/>
<dbReference type="Gene3D" id="2.70.150.10">
    <property type="entry name" value="Calcium-transporting ATPase, cytoplasmic transduction domain A"/>
    <property type="match status" value="1"/>
</dbReference>
<evidence type="ECO:0000259" key="16">
    <source>
        <dbReference type="Pfam" id="PF00403"/>
    </source>
</evidence>
<keyword evidence="10" id="KW-1278">Translocase</keyword>
<dbReference type="Pfam" id="PF00122">
    <property type="entry name" value="E1-E2_ATPase"/>
    <property type="match status" value="1"/>
</dbReference>
<dbReference type="InterPro" id="IPR027256">
    <property type="entry name" value="P-typ_ATPase_IB"/>
</dbReference>
<evidence type="ECO:0000256" key="4">
    <source>
        <dbReference type="ARBA" id="ARBA00022475"/>
    </source>
</evidence>
<dbReference type="Pfam" id="PF00702">
    <property type="entry name" value="Hydrolase"/>
    <property type="match status" value="1"/>
</dbReference>
<dbReference type="GO" id="GO:0030001">
    <property type="term" value="P:metal ion transport"/>
    <property type="evidence" value="ECO:0007669"/>
    <property type="project" value="UniProtKB-ARBA"/>
</dbReference>
<dbReference type="InterPro" id="IPR059000">
    <property type="entry name" value="ATPase_P-type_domA"/>
</dbReference>
<feature type="transmembrane region" description="Helical" evidence="14">
    <location>
        <begin position="162"/>
        <end position="181"/>
    </location>
</feature>
<name>D1C757_SPHTD</name>
<keyword evidence="6 14" id="KW-0479">Metal-binding</keyword>
<dbReference type="InterPro" id="IPR036412">
    <property type="entry name" value="HAD-like_sf"/>
</dbReference>
<evidence type="ECO:0000256" key="11">
    <source>
        <dbReference type="ARBA" id="ARBA00022989"/>
    </source>
</evidence>
<dbReference type="InterPro" id="IPR006121">
    <property type="entry name" value="HMA_dom"/>
</dbReference>
<dbReference type="GO" id="GO:0005886">
    <property type="term" value="C:plasma membrane"/>
    <property type="evidence" value="ECO:0007669"/>
    <property type="project" value="UniProtKB-SubCell"/>
</dbReference>
<evidence type="ECO:0000256" key="9">
    <source>
        <dbReference type="ARBA" id="ARBA00022842"/>
    </source>
</evidence>
<dbReference type="PANTHER" id="PTHR43079">
    <property type="entry name" value="PROBABLE CADMIUM/ZINC-TRANSPORTING ATPASE HMA1"/>
    <property type="match status" value="1"/>
</dbReference>
<evidence type="ECO:0000313" key="18">
    <source>
        <dbReference type="Proteomes" id="UP000002027"/>
    </source>
</evidence>
<dbReference type="PROSITE" id="PS01229">
    <property type="entry name" value="COF_2"/>
    <property type="match status" value="1"/>
</dbReference>
<dbReference type="GO" id="GO:0005524">
    <property type="term" value="F:ATP binding"/>
    <property type="evidence" value="ECO:0007669"/>
    <property type="project" value="UniProtKB-UniRule"/>
</dbReference>
<keyword evidence="7 14" id="KW-0547">Nucleotide-binding</keyword>
<dbReference type="FunFam" id="2.70.150.10:FF:000002">
    <property type="entry name" value="Copper-transporting ATPase 1, putative"/>
    <property type="match status" value="1"/>
</dbReference>
<evidence type="ECO:0000313" key="17">
    <source>
        <dbReference type="EMBL" id="ACZ39703.1"/>
    </source>
</evidence>
<dbReference type="SFLD" id="SFLDG00002">
    <property type="entry name" value="C1.7:_P-type_atpase_like"/>
    <property type="match status" value="1"/>
</dbReference>
<reference evidence="17 18" key="2">
    <citation type="journal article" date="2010" name="Stand. Genomic Sci.">
        <title>Complete genome sequence of Desulfohalobium retbaense type strain (HR(100)).</title>
        <authorList>
            <person name="Spring S."/>
            <person name="Nolan M."/>
            <person name="Lapidus A."/>
            <person name="Glavina Del Rio T."/>
            <person name="Copeland A."/>
            <person name="Tice H."/>
            <person name="Cheng J.F."/>
            <person name="Lucas S."/>
            <person name="Land M."/>
            <person name="Chen F."/>
            <person name="Bruce D."/>
            <person name="Goodwin L."/>
            <person name="Pitluck S."/>
            <person name="Ivanova N."/>
            <person name="Mavromatis K."/>
            <person name="Mikhailova N."/>
            <person name="Pati A."/>
            <person name="Chen A."/>
            <person name="Palaniappan K."/>
            <person name="Hauser L."/>
            <person name="Chang Y.J."/>
            <person name="Jeffries C.D."/>
            <person name="Munk C."/>
            <person name="Kiss H."/>
            <person name="Chain P."/>
            <person name="Han C."/>
            <person name="Brettin T."/>
            <person name="Detter J.C."/>
            <person name="Schuler E."/>
            <person name="Goker M."/>
            <person name="Rohde M."/>
            <person name="Bristow J."/>
            <person name="Eisen J.A."/>
            <person name="Markowitz V."/>
            <person name="Hugenholtz P."/>
            <person name="Kyrpides N.C."/>
            <person name="Klenk H.P."/>
        </authorList>
    </citation>
    <scope>NUCLEOTIDE SEQUENCE [LARGE SCALE GENOMIC DNA]</scope>
    <source>
        <strain evidence="18">ATCC 49802 / DSM 20745 / S 6022</strain>
    </source>
</reference>
<dbReference type="InterPro" id="IPR051949">
    <property type="entry name" value="Cation_Transport_ATPase"/>
</dbReference>
<dbReference type="PROSITE" id="PS00154">
    <property type="entry name" value="ATPASE_E1_E2"/>
    <property type="match status" value="1"/>
</dbReference>
<evidence type="ECO:0000256" key="10">
    <source>
        <dbReference type="ARBA" id="ARBA00022967"/>
    </source>
</evidence>
<dbReference type="InterPro" id="IPR023298">
    <property type="entry name" value="ATPase_P-typ_TM_dom_sf"/>
</dbReference>
<evidence type="ECO:0000256" key="8">
    <source>
        <dbReference type="ARBA" id="ARBA00022840"/>
    </source>
</evidence>
<keyword evidence="3" id="KW-0813">Transport</keyword>
<feature type="domain" description="HMA" evidence="16">
    <location>
        <begin position="76"/>
        <end position="135"/>
    </location>
</feature>
<evidence type="ECO:0000256" key="5">
    <source>
        <dbReference type="ARBA" id="ARBA00022692"/>
    </source>
</evidence>
<dbReference type="eggNOG" id="COG2217">
    <property type="taxonomic scope" value="Bacteria"/>
</dbReference>
<keyword evidence="5 14" id="KW-0812">Transmembrane</keyword>
<feature type="transmembrane region" description="Helical" evidence="14">
    <location>
        <begin position="391"/>
        <end position="411"/>
    </location>
</feature>
<dbReference type="SUPFAM" id="SSF81665">
    <property type="entry name" value="Calcium ATPase, transmembrane domain M"/>
    <property type="match status" value="1"/>
</dbReference>
<reference evidence="18" key="1">
    <citation type="submission" date="2009-11" db="EMBL/GenBank/DDBJ databases">
        <title>The complete chromosome 1 of Sphaerobacter thermophilus DSM 20745.</title>
        <authorList>
            <person name="Lucas S."/>
            <person name="Copeland A."/>
            <person name="Lapidus A."/>
            <person name="Glavina del Rio T."/>
            <person name="Dalin E."/>
            <person name="Tice H."/>
            <person name="Bruce D."/>
            <person name="Goodwin L."/>
            <person name="Pitluck S."/>
            <person name="Kyrpides N."/>
            <person name="Mavromatis K."/>
            <person name="Ivanova N."/>
            <person name="Mikhailova N."/>
            <person name="LaButti K.M."/>
            <person name="Clum A."/>
            <person name="Sun H.I."/>
            <person name="Brettin T."/>
            <person name="Detter J.C."/>
            <person name="Han C."/>
            <person name="Larimer F."/>
            <person name="Land M."/>
            <person name="Hauser L."/>
            <person name="Markowitz V."/>
            <person name="Cheng J.F."/>
            <person name="Hugenholtz P."/>
            <person name="Woyke T."/>
            <person name="Wu D."/>
            <person name="Steenblock K."/>
            <person name="Schneider S."/>
            <person name="Pukall R."/>
            <person name="Goeker M."/>
            <person name="Klenk H.P."/>
            <person name="Eisen J.A."/>
        </authorList>
    </citation>
    <scope>NUCLEOTIDE SEQUENCE [LARGE SCALE GENOMIC DNA]</scope>
    <source>
        <strain evidence="18">ATCC 49802 / DSM 20745 / S 6022</strain>
    </source>
</reference>
<dbReference type="OrthoDB" id="135399at2"/>
<feature type="transmembrane region" description="Helical" evidence="14">
    <location>
        <begin position="423"/>
        <end position="448"/>
    </location>
</feature>
<feature type="transmembrane region" description="Helical" evidence="14">
    <location>
        <begin position="224"/>
        <end position="249"/>
    </location>
</feature>
<keyword evidence="18" id="KW-1185">Reference proteome</keyword>
<dbReference type="Gene3D" id="3.40.50.1000">
    <property type="entry name" value="HAD superfamily/HAD-like"/>
    <property type="match status" value="1"/>
</dbReference>
<dbReference type="RefSeq" id="WP_012872744.1">
    <property type="nucleotide sequence ID" value="NC_013523.1"/>
</dbReference>
<dbReference type="SUPFAM" id="SSF56784">
    <property type="entry name" value="HAD-like"/>
    <property type="match status" value="1"/>
</dbReference>
<dbReference type="NCBIfam" id="TIGR01525">
    <property type="entry name" value="ATPase-IB_hvy"/>
    <property type="match status" value="1"/>
</dbReference>
<dbReference type="PRINTS" id="PR00119">
    <property type="entry name" value="CATATPASE"/>
</dbReference>